<dbReference type="EMBL" id="FMJC01000002">
    <property type="protein sequence ID" value="SCM72062.1"/>
    <property type="molecule type" value="Genomic_DNA"/>
</dbReference>
<dbReference type="AlphaFoldDB" id="A0A212L3B1"/>
<protein>
    <submittedName>
        <fullName evidence="1">Uncharacterized protein</fullName>
    </submittedName>
</protein>
<sequence>MVWRKLRYQKGMSGGDSFMGSSIIARGPSGGFSRIPFNPLRTSQIARYALAKAHVNARRMIPAKKCHGCLESLYVLPACAR</sequence>
<organism evidence="1">
    <name type="scientific">uncultured Desulfovibrio sp</name>
    <dbReference type="NCBI Taxonomy" id="167968"/>
    <lineage>
        <taxon>Bacteria</taxon>
        <taxon>Pseudomonadati</taxon>
        <taxon>Thermodesulfobacteriota</taxon>
        <taxon>Desulfovibrionia</taxon>
        <taxon>Desulfovibrionales</taxon>
        <taxon>Desulfovibrionaceae</taxon>
        <taxon>Desulfovibrio</taxon>
        <taxon>environmental samples</taxon>
    </lineage>
</organism>
<evidence type="ECO:0000313" key="1">
    <source>
        <dbReference type="EMBL" id="SCM72062.1"/>
    </source>
</evidence>
<name>A0A212L3B1_9BACT</name>
<gene>
    <name evidence="1" type="ORF">KL86DES1_20373</name>
</gene>
<proteinExistence type="predicted"/>
<reference evidence="1" key="1">
    <citation type="submission" date="2016-08" db="EMBL/GenBank/DDBJ databases">
        <authorList>
            <person name="Seilhamer J.J."/>
        </authorList>
    </citation>
    <scope>NUCLEOTIDE SEQUENCE</scope>
    <source>
        <strain evidence="1">86-1</strain>
    </source>
</reference>
<accession>A0A212L3B1</accession>